<dbReference type="PANTHER" id="PTHR11685">
    <property type="entry name" value="RBR FAMILY RING FINGER AND IBR DOMAIN-CONTAINING"/>
    <property type="match status" value="1"/>
</dbReference>
<evidence type="ECO:0000256" key="10">
    <source>
        <dbReference type="ARBA" id="ARBA00022786"/>
    </source>
</evidence>
<evidence type="ECO:0000256" key="16">
    <source>
        <dbReference type="SAM" id="MobiDB-lite"/>
    </source>
</evidence>
<dbReference type="PROSITE" id="PS51873">
    <property type="entry name" value="TRIAD"/>
    <property type="match status" value="1"/>
</dbReference>
<evidence type="ECO:0000256" key="8">
    <source>
        <dbReference type="ARBA" id="ARBA00022737"/>
    </source>
</evidence>
<feature type="compositionally biased region" description="Basic and acidic residues" evidence="16">
    <location>
        <begin position="123"/>
        <end position="140"/>
    </location>
</feature>
<keyword evidence="5" id="KW-0808">Transferase</keyword>
<feature type="region of interest" description="Disordered" evidence="16">
    <location>
        <begin position="75"/>
        <end position="140"/>
    </location>
</feature>
<dbReference type="EC" id="2.3.2.31" evidence="4"/>
<dbReference type="SUPFAM" id="SSF57850">
    <property type="entry name" value="RING/U-box"/>
    <property type="match status" value="1"/>
</dbReference>
<dbReference type="GO" id="GO:0005737">
    <property type="term" value="C:cytoplasm"/>
    <property type="evidence" value="ECO:0007669"/>
    <property type="project" value="UniProtKB-ARBA"/>
</dbReference>
<sequence length="531" mass="58111">MLRPESPLADHRSLLPRRLLPAKAQIAPADKRKNRRSLELNPPASDHSPYDYPKLLISKTTDSLNTECPRKLISKQDSTDSLKRALLSKDDKKTAIKESEKKGQISKQDSSESLKKALLCRQDSNDSVKRKDVEAKRSQKDEVKRINEIKRGSDKKGLLETDIDEPLKRIYERRTGCARPTLPPVAEKSAVSPNSPNGSPNTPSVAAVAEGLARWGSGLLSPRDEPRLKAARSWYGYGTLPTDSEKMGAGANGPGGRRALELILSGGLKSLARPSKPVRRAASRDSVLSQPQPLLEGLRKCSTVLALTDRERSSEPIRAHNRLRAPSVCSRCSSLLSLAGAGGSRYSLDGAGGGFVPAAPINCKLCLEDATPDKITIISGCGCSFCTKCMKAYVEFEVCNGAYEVSCPDARCRVGAALTLDEIAALVEPAVMEKHLKFRLNHEVAMDSGRAFCPRVGCDTVVNVRAASPAHCPTCRHDFCSQCNQEVRVNTCFVISEGYLTLFTFIKMYQLVVLLSLRDFITIEMSHTKRY</sequence>
<evidence type="ECO:0000256" key="3">
    <source>
        <dbReference type="ARBA" id="ARBA00004906"/>
    </source>
</evidence>
<name>A0A8S0YMD1_ARCPL</name>
<evidence type="ECO:0000256" key="13">
    <source>
        <dbReference type="ARBA" id="ARBA00023136"/>
    </source>
</evidence>
<comment type="caution">
    <text evidence="19">The sequence shown here is derived from an EMBL/GenBank/DDBJ whole genome shotgun (WGS) entry which is preliminary data.</text>
</comment>
<keyword evidence="11" id="KW-0862">Zinc</keyword>
<feature type="region of interest" description="Disordered" evidence="16">
    <location>
        <begin position="178"/>
        <end position="203"/>
    </location>
</feature>
<reference evidence="19 20" key="1">
    <citation type="submission" date="2020-04" db="EMBL/GenBank/DDBJ databases">
        <authorList>
            <person name="Wallbank WR R."/>
            <person name="Pardo Diaz C."/>
            <person name="Kozak K."/>
            <person name="Martin S."/>
            <person name="Jiggins C."/>
            <person name="Moest M."/>
            <person name="Warren A I."/>
            <person name="Byers J.R.P. K."/>
            <person name="Montejo-Kovacevich G."/>
            <person name="Yen C E."/>
        </authorList>
    </citation>
    <scope>NUCLEOTIDE SEQUENCE [LARGE SCALE GENOMIC DNA]</scope>
</reference>
<proteinExistence type="inferred from homology"/>
<keyword evidence="10" id="KW-0833">Ubl conjugation pathway</keyword>
<keyword evidence="9 15" id="KW-0863">Zinc-finger</keyword>
<dbReference type="PROSITE" id="PS50089">
    <property type="entry name" value="ZF_RING_2"/>
    <property type="match status" value="1"/>
</dbReference>
<evidence type="ECO:0000259" key="18">
    <source>
        <dbReference type="PROSITE" id="PS51873"/>
    </source>
</evidence>
<feature type="domain" description="RING-type" evidence="17">
    <location>
        <begin position="363"/>
        <end position="411"/>
    </location>
</feature>
<keyword evidence="12" id="KW-1133">Transmembrane helix</keyword>
<evidence type="ECO:0000256" key="2">
    <source>
        <dbReference type="ARBA" id="ARBA00004167"/>
    </source>
</evidence>
<accession>A0A8S0YMD1</accession>
<evidence type="ECO:0000256" key="11">
    <source>
        <dbReference type="ARBA" id="ARBA00022833"/>
    </source>
</evidence>
<evidence type="ECO:0000256" key="9">
    <source>
        <dbReference type="ARBA" id="ARBA00022771"/>
    </source>
</evidence>
<evidence type="ECO:0000313" key="20">
    <source>
        <dbReference type="Proteomes" id="UP000494256"/>
    </source>
</evidence>
<dbReference type="AlphaFoldDB" id="A0A8S0YMD1"/>
<evidence type="ECO:0000256" key="4">
    <source>
        <dbReference type="ARBA" id="ARBA00012251"/>
    </source>
</evidence>
<evidence type="ECO:0000256" key="12">
    <source>
        <dbReference type="ARBA" id="ARBA00022989"/>
    </source>
</evidence>
<dbReference type="GO" id="GO:0061630">
    <property type="term" value="F:ubiquitin protein ligase activity"/>
    <property type="evidence" value="ECO:0007669"/>
    <property type="project" value="UniProtKB-EC"/>
</dbReference>
<evidence type="ECO:0000313" key="19">
    <source>
        <dbReference type="EMBL" id="CAB3220431.1"/>
    </source>
</evidence>
<dbReference type="InterPro" id="IPR031127">
    <property type="entry name" value="E3_UB_ligase_RBR"/>
</dbReference>
<gene>
    <name evidence="19" type="ORF">APLA_LOCUS314</name>
</gene>
<organism evidence="19 20">
    <name type="scientific">Arctia plantaginis</name>
    <name type="common">Wood tiger moth</name>
    <name type="synonym">Phalaena plantaginis</name>
    <dbReference type="NCBI Taxonomy" id="874455"/>
    <lineage>
        <taxon>Eukaryota</taxon>
        <taxon>Metazoa</taxon>
        <taxon>Ecdysozoa</taxon>
        <taxon>Arthropoda</taxon>
        <taxon>Hexapoda</taxon>
        <taxon>Insecta</taxon>
        <taxon>Pterygota</taxon>
        <taxon>Neoptera</taxon>
        <taxon>Endopterygota</taxon>
        <taxon>Lepidoptera</taxon>
        <taxon>Glossata</taxon>
        <taxon>Ditrysia</taxon>
        <taxon>Noctuoidea</taxon>
        <taxon>Erebidae</taxon>
        <taxon>Arctiinae</taxon>
        <taxon>Arctia</taxon>
    </lineage>
</organism>
<keyword evidence="7" id="KW-0479">Metal-binding</keyword>
<comment type="pathway">
    <text evidence="3">Protein modification; protein ubiquitination.</text>
</comment>
<dbReference type="InterPro" id="IPR013083">
    <property type="entry name" value="Znf_RING/FYVE/PHD"/>
</dbReference>
<evidence type="ECO:0000259" key="17">
    <source>
        <dbReference type="PROSITE" id="PS50089"/>
    </source>
</evidence>
<protein>
    <recommendedName>
        <fullName evidence="4">RBR-type E3 ubiquitin transferase</fullName>
        <ecNumber evidence="4">2.3.2.31</ecNumber>
    </recommendedName>
</protein>
<dbReference type="GO" id="GO:0016567">
    <property type="term" value="P:protein ubiquitination"/>
    <property type="evidence" value="ECO:0007669"/>
    <property type="project" value="InterPro"/>
</dbReference>
<dbReference type="GO" id="GO:0008270">
    <property type="term" value="F:zinc ion binding"/>
    <property type="evidence" value="ECO:0007669"/>
    <property type="project" value="UniProtKB-KW"/>
</dbReference>
<feature type="region of interest" description="Disordered" evidence="16">
    <location>
        <begin position="1"/>
        <end position="54"/>
    </location>
</feature>
<keyword evidence="8" id="KW-0677">Repeat</keyword>
<dbReference type="InterPro" id="IPR002867">
    <property type="entry name" value="IBR_dom"/>
</dbReference>
<feature type="compositionally biased region" description="Low complexity" evidence="16">
    <location>
        <begin position="192"/>
        <end position="203"/>
    </location>
</feature>
<dbReference type="FunFam" id="3.30.40.10:FF:000051">
    <property type="entry name" value="RBR-type E3 ubiquitin transferase"/>
    <property type="match status" value="1"/>
</dbReference>
<dbReference type="GO" id="GO:0031090">
    <property type="term" value="C:organelle membrane"/>
    <property type="evidence" value="ECO:0007669"/>
    <property type="project" value="UniProtKB-ARBA"/>
</dbReference>
<comment type="similarity">
    <text evidence="14">Belongs to the RBR family. RNF144 subfamily.</text>
</comment>
<evidence type="ECO:0000256" key="6">
    <source>
        <dbReference type="ARBA" id="ARBA00022692"/>
    </source>
</evidence>
<evidence type="ECO:0000256" key="1">
    <source>
        <dbReference type="ARBA" id="ARBA00001798"/>
    </source>
</evidence>
<dbReference type="Gene3D" id="3.30.40.10">
    <property type="entry name" value="Zinc/RING finger domain, C3HC4 (zinc finger)"/>
    <property type="match status" value="1"/>
</dbReference>
<dbReference type="EMBL" id="CADEBD010000037">
    <property type="protein sequence ID" value="CAB3220431.1"/>
    <property type="molecule type" value="Genomic_DNA"/>
</dbReference>
<evidence type="ECO:0000256" key="5">
    <source>
        <dbReference type="ARBA" id="ARBA00022679"/>
    </source>
</evidence>
<comment type="subcellular location">
    <subcellularLocation>
        <location evidence="2">Membrane</location>
        <topology evidence="2">Single-pass membrane protein</topology>
    </subcellularLocation>
</comment>
<dbReference type="SMART" id="SM00647">
    <property type="entry name" value="IBR"/>
    <property type="match status" value="1"/>
</dbReference>
<dbReference type="InterPro" id="IPR001841">
    <property type="entry name" value="Znf_RING"/>
</dbReference>
<evidence type="ECO:0000256" key="15">
    <source>
        <dbReference type="PROSITE-ProRule" id="PRU00175"/>
    </source>
</evidence>
<feature type="domain" description="RING-type" evidence="18">
    <location>
        <begin position="359"/>
        <end position="531"/>
    </location>
</feature>
<keyword evidence="13" id="KW-0472">Membrane</keyword>
<keyword evidence="6" id="KW-0812">Transmembrane</keyword>
<evidence type="ECO:0000256" key="14">
    <source>
        <dbReference type="ARBA" id="ARBA00038342"/>
    </source>
</evidence>
<dbReference type="Proteomes" id="UP000494256">
    <property type="component" value="Unassembled WGS sequence"/>
</dbReference>
<evidence type="ECO:0000256" key="7">
    <source>
        <dbReference type="ARBA" id="ARBA00022723"/>
    </source>
</evidence>
<dbReference type="OrthoDB" id="10068367at2759"/>
<dbReference type="Pfam" id="PF01485">
    <property type="entry name" value="IBR"/>
    <property type="match status" value="1"/>
</dbReference>
<feature type="compositionally biased region" description="Basic and acidic residues" evidence="16">
    <location>
        <begin position="77"/>
        <end position="115"/>
    </location>
</feature>
<comment type="catalytic activity">
    <reaction evidence="1">
        <text>[E2 ubiquitin-conjugating enzyme]-S-ubiquitinyl-L-cysteine + [acceptor protein]-L-lysine = [E2 ubiquitin-conjugating enzyme]-L-cysteine + [acceptor protein]-N(6)-ubiquitinyl-L-lysine.</text>
        <dbReference type="EC" id="2.3.2.31"/>
    </reaction>
</comment>
<dbReference type="InterPro" id="IPR044066">
    <property type="entry name" value="TRIAD_supradom"/>
</dbReference>
<dbReference type="CDD" id="cd16632">
    <property type="entry name" value="mRING-HC-C4C4_RBR_RNF144"/>
    <property type="match status" value="1"/>
</dbReference>